<dbReference type="InterPro" id="IPR042100">
    <property type="entry name" value="Bug_dom1"/>
</dbReference>
<dbReference type="Gene3D" id="3.40.190.10">
    <property type="entry name" value="Periplasmic binding protein-like II"/>
    <property type="match status" value="1"/>
</dbReference>
<proteinExistence type="inferred from homology"/>
<gene>
    <name evidence="3" type="ORF">FOZ76_15995</name>
</gene>
<dbReference type="RefSeq" id="WP_143949259.1">
    <property type="nucleotide sequence ID" value="NZ_BAABMB010000001.1"/>
</dbReference>
<comment type="caution">
    <text evidence="3">The sequence shown here is derived from an EMBL/GenBank/DDBJ whole genome shotgun (WGS) entry which is preliminary data.</text>
</comment>
<evidence type="ECO:0000313" key="3">
    <source>
        <dbReference type="EMBL" id="TSH92894.1"/>
    </source>
</evidence>
<feature type="chain" id="PRO_5022078001" evidence="2">
    <location>
        <begin position="24"/>
        <end position="321"/>
    </location>
</feature>
<sequence>MKGRCTTAALQACLVIATPLAHAAYPAGPVTIVVPYAAGGAVDLVARATAQSITGTLGQPVIIENRPGAGGNVAGAAVARAAADGHTLLMAGPANAAAPFLYDNLQYDPLRDLAPIVKIGSAPGVLLVANESPAVSVADLVRLARAKPDAMQYGHGGTGTTTEHLASEMFLSQADIRMQAIPYKGGAAAMTDLMAGRLTMVFTNLLNAVPQIENDRLRALGIASTERSPVLQDVPTLAEAGYPMQVSVWWGLMGPAGMPAEAVERINAAVNEALRDGALRQRLLDMKASPEGGTPQAFAQSYAAESQGWETTIRQAGIKGE</sequence>
<dbReference type="Pfam" id="PF03401">
    <property type="entry name" value="TctC"/>
    <property type="match status" value="1"/>
</dbReference>
<keyword evidence="4" id="KW-1185">Reference proteome</keyword>
<dbReference type="OrthoDB" id="8678477at2"/>
<accession>A0A556AJ09</accession>
<name>A0A556AJ09_9BURK</name>
<dbReference type="PANTHER" id="PTHR42928:SF5">
    <property type="entry name" value="BLR1237 PROTEIN"/>
    <property type="match status" value="1"/>
</dbReference>
<dbReference type="Proteomes" id="UP000318405">
    <property type="component" value="Unassembled WGS sequence"/>
</dbReference>
<dbReference type="InterPro" id="IPR005064">
    <property type="entry name" value="BUG"/>
</dbReference>
<keyword evidence="2" id="KW-0732">Signal</keyword>
<feature type="signal peptide" evidence="2">
    <location>
        <begin position="1"/>
        <end position="23"/>
    </location>
</feature>
<dbReference type="AlphaFoldDB" id="A0A556AJ09"/>
<dbReference type="SUPFAM" id="SSF53850">
    <property type="entry name" value="Periplasmic binding protein-like II"/>
    <property type="match status" value="1"/>
</dbReference>
<evidence type="ECO:0000256" key="2">
    <source>
        <dbReference type="SAM" id="SignalP"/>
    </source>
</evidence>
<organism evidence="3 4">
    <name type="scientific">Verticiella sediminum</name>
    <dbReference type="NCBI Taxonomy" id="1247510"/>
    <lineage>
        <taxon>Bacteria</taxon>
        <taxon>Pseudomonadati</taxon>
        <taxon>Pseudomonadota</taxon>
        <taxon>Betaproteobacteria</taxon>
        <taxon>Burkholderiales</taxon>
        <taxon>Alcaligenaceae</taxon>
        <taxon>Verticiella</taxon>
    </lineage>
</organism>
<evidence type="ECO:0000256" key="1">
    <source>
        <dbReference type="ARBA" id="ARBA00006987"/>
    </source>
</evidence>
<evidence type="ECO:0000313" key="4">
    <source>
        <dbReference type="Proteomes" id="UP000318405"/>
    </source>
</evidence>
<dbReference type="PANTHER" id="PTHR42928">
    <property type="entry name" value="TRICARBOXYLATE-BINDING PROTEIN"/>
    <property type="match status" value="1"/>
</dbReference>
<comment type="similarity">
    <text evidence="1">Belongs to the UPF0065 (bug) family.</text>
</comment>
<protein>
    <submittedName>
        <fullName evidence="3">Tripartite tricarboxylate transporter substrate binding protein</fullName>
    </submittedName>
</protein>
<dbReference type="Gene3D" id="3.40.190.150">
    <property type="entry name" value="Bordetella uptake gene, domain 1"/>
    <property type="match status" value="1"/>
</dbReference>
<reference evidence="3 4" key="1">
    <citation type="submission" date="2019-07" db="EMBL/GenBank/DDBJ databases">
        <title>Qingshengfaniella alkalisoli gen. nov., sp. nov., isolated from saline soil.</title>
        <authorList>
            <person name="Xu L."/>
            <person name="Huang X.-X."/>
            <person name="Sun J.-Q."/>
        </authorList>
    </citation>
    <scope>NUCLEOTIDE SEQUENCE [LARGE SCALE GENOMIC DNA]</scope>
    <source>
        <strain evidence="3 4">DSM 27279</strain>
    </source>
</reference>
<dbReference type="EMBL" id="VLTJ01000029">
    <property type="protein sequence ID" value="TSH92894.1"/>
    <property type="molecule type" value="Genomic_DNA"/>
</dbReference>
<dbReference type="PIRSF" id="PIRSF017082">
    <property type="entry name" value="YflP"/>
    <property type="match status" value="1"/>
</dbReference>